<protein>
    <submittedName>
        <fullName evidence="7">Aminotransferase class I/II-fold pyridoxal phosphate-dependent enzyme</fullName>
    </submittedName>
</protein>
<comment type="similarity">
    <text evidence="2">Belongs to the class-I pyridoxal-phosphate-dependent aminotransferase family.</text>
</comment>
<comment type="caution">
    <text evidence="7">The sequence shown here is derived from an EMBL/GenBank/DDBJ whole genome shotgun (WGS) entry which is preliminary data.</text>
</comment>
<dbReference type="GO" id="GO:0030170">
    <property type="term" value="F:pyridoxal phosphate binding"/>
    <property type="evidence" value="ECO:0007669"/>
    <property type="project" value="InterPro"/>
</dbReference>
<dbReference type="GO" id="GO:0008483">
    <property type="term" value="F:transaminase activity"/>
    <property type="evidence" value="ECO:0007669"/>
    <property type="project" value="UniProtKB-KW"/>
</dbReference>
<dbReference type="Pfam" id="PF00155">
    <property type="entry name" value="Aminotran_1_2"/>
    <property type="match status" value="1"/>
</dbReference>
<proteinExistence type="inferred from homology"/>
<dbReference type="Gene3D" id="3.40.640.10">
    <property type="entry name" value="Type I PLP-dependent aspartate aminotransferase-like (Major domain)"/>
    <property type="match status" value="1"/>
</dbReference>
<reference evidence="7 8" key="1">
    <citation type="submission" date="2019-10" db="EMBL/GenBank/DDBJ databases">
        <title>Extracellular Electron Transfer in a Candidatus Methanoperedens spp. Enrichment Culture.</title>
        <authorList>
            <person name="Berger S."/>
            <person name="Rangel Shaw D."/>
            <person name="Berben T."/>
            <person name="In 'T Zandt M."/>
            <person name="Frank J."/>
            <person name="Reimann J."/>
            <person name="Jetten M.S.M."/>
            <person name="Welte C.U."/>
        </authorList>
    </citation>
    <scope>NUCLEOTIDE SEQUENCE [LARGE SCALE GENOMIC DNA]</scope>
    <source>
        <strain evidence="7">SB12</strain>
    </source>
</reference>
<keyword evidence="3 7" id="KW-0032">Aminotransferase</keyword>
<organism evidence="7 8">
    <name type="scientific">Leptonema illini</name>
    <dbReference type="NCBI Taxonomy" id="183"/>
    <lineage>
        <taxon>Bacteria</taxon>
        <taxon>Pseudomonadati</taxon>
        <taxon>Spirochaetota</taxon>
        <taxon>Spirochaetia</taxon>
        <taxon>Leptospirales</taxon>
        <taxon>Leptospiraceae</taxon>
        <taxon>Leptonema</taxon>
    </lineage>
</organism>
<dbReference type="InterPro" id="IPR050596">
    <property type="entry name" value="AspAT/PAT-like"/>
</dbReference>
<sequence>MKDAILSSRMNHIDTSLIRKMFDLAGDLKNPINLSIGQPHFPAPRNIVDAAAKALTEGRTAYTQTQGIPQLREAMAAYFREKNGIATQADRVLISSGVSSLLQLLFMATIDPGDRVLLVSPAFLIYRGLVSFFRAEETLLPQTFAADDLKKIPKDRLKLIIYSSPSNPTGYIMKAEQIKALADLAEETGALLVSDEIYALFDYDKKFISAGSIYPETLTLFGFSKSYSMTGLRLSAATGPQTIMKAMTTLQQYTVVCAPSAVQWAGVEALKTDMTPYVDDYRKKRDLIRAGLQGVTEFYEPEGAFYLFAKVPGEDMAFCERAIKEKELLVVPGRIFTNETNWIRISYAAEESVLHRGIDALKELMK</sequence>
<name>A0A833H467_9LEPT</name>
<dbReference type="SUPFAM" id="SSF53383">
    <property type="entry name" value="PLP-dependent transferases"/>
    <property type="match status" value="1"/>
</dbReference>
<evidence type="ECO:0000256" key="1">
    <source>
        <dbReference type="ARBA" id="ARBA00001933"/>
    </source>
</evidence>
<dbReference type="PANTHER" id="PTHR46383:SF1">
    <property type="entry name" value="ASPARTATE AMINOTRANSFERASE"/>
    <property type="match status" value="1"/>
</dbReference>
<dbReference type="InterPro" id="IPR015424">
    <property type="entry name" value="PyrdxlP-dep_Trfase"/>
</dbReference>
<evidence type="ECO:0000259" key="6">
    <source>
        <dbReference type="Pfam" id="PF00155"/>
    </source>
</evidence>
<feature type="domain" description="Aminotransferase class I/classII large" evidence="6">
    <location>
        <begin position="30"/>
        <end position="360"/>
    </location>
</feature>
<dbReference type="Proteomes" id="UP000460298">
    <property type="component" value="Unassembled WGS sequence"/>
</dbReference>
<dbReference type="InterPro" id="IPR015421">
    <property type="entry name" value="PyrdxlP-dep_Trfase_major"/>
</dbReference>
<keyword evidence="4 7" id="KW-0808">Transferase</keyword>
<accession>A0A833H467</accession>
<evidence type="ECO:0000313" key="7">
    <source>
        <dbReference type="EMBL" id="KAB2934681.1"/>
    </source>
</evidence>
<keyword evidence="5" id="KW-0663">Pyridoxal phosphate</keyword>
<evidence type="ECO:0000313" key="8">
    <source>
        <dbReference type="Proteomes" id="UP000460298"/>
    </source>
</evidence>
<dbReference type="CDD" id="cd00609">
    <property type="entry name" value="AAT_like"/>
    <property type="match status" value="1"/>
</dbReference>
<dbReference type="GO" id="GO:0006520">
    <property type="term" value="P:amino acid metabolic process"/>
    <property type="evidence" value="ECO:0007669"/>
    <property type="project" value="InterPro"/>
</dbReference>
<evidence type="ECO:0000256" key="5">
    <source>
        <dbReference type="ARBA" id="ARBA00022898"/>
    </source>
</evidence>
<dbReference type="AlphaFoldDB" id="A0A833H467"/>
<gene>
    <name evidence="7" type="ORF">F9K24_02565</name>
</gene>
<dbReference type="EMBL" id="WBUI01000002">
    <property type="protein sequence ID" value="KAB2934681.1"/>
    <property type="molecule type" value="Genomic_DNA"/>
</dbReference>
<dbReference type="InterPro" id="IPR004839">
    <property type="entry name" value="Aminotransferase_I/II_large"/>
</dbReference>
<evidence type="ECO:0000256" key="2">
    <source>
        <dbReference type="ARBA" id="ARBA00007441"/>
    </source>
</evidence>
<dbReference type="PANTHER" id="PTHR46383">
    <property type="entry name" value="ASPARTATE AMINOTRANSFERASE"/>
    <property type="match status" value="1"/>
</dbReference>
<evidence type="ECO:0000256" key="3">
    <source>
        <dbReference type="ARBA" id="ARBA00022576"/>
    </source>
</evidence>
<evidence type="ECO:0000256" key="4">
    <source>
        <dbReference type="ARBA" id="ARBA00022679"/>
    </source>
</evidence>
<comment type="cofactor">
    <cofactor evidence="1">
        <name>pyridoxal 5'-phosphate</name>
        <dbReference type="ChEBI" id="CHEBI:597326"/>
    </cofactor>
</comment>